<dbReference type="STRING" id="274537.BIU88_06695"/>
<dbReference type="AlphaFoldDB" id="A0A1D8CY66"/>
<dbReference type="KEGG" id="clz:BIU88_06695"/>
<dbReference type="EMBL" id="CP017305">
    <property type="protein sequence ID" value="AOS83866.1"/>
    <property type="molecule type" value="Genomic_DNA"/>
</dbReference>
<evidence type="ECO:0000313" key="2">
    <source>
        <dbReference type="EMBL" id="AOS83866.1"/>
    </source>
</evidence>
<dbReference type="Proteomes" id="UP000095185">
    <property type="component" value="Chromosome"/>
</dbReference>
<organism evidence="2 3">
    <name type="scientific">Chlorobaculum limnaeum</name>
    <dbReference type="NCBI Taxonomy" id="274537"/>
    <lineage>
        <taxon>Bacteria</taxon>
        <taxon>Pseudomonadati</taxon>
        <taxon>Chlorobiota</taxon>
        <taxon>Chlorobiia</taxon>
        <taxon>Chlorobiales</taxon>
        <taxon>Chlorobiaceae</taxon>
        <taxon>Chlorobaculum</taxon>
    </lineage>
</organism>
<evidence type="ECO:0000313" key="3">
    <source>
        <dbReference type="Proteomes" id="UP000095185"/>
    </source>
</evidence>
<dbReference type="OrthoDB" id="9762853at2"/>
<proteinExistence type="predicted"/>
<accession>A0A1D8CY66</accession>
<name>A0A1D8CY66_CHLLM</name>
<reference evidence="2" key="1">
    <citation type="submission" date="2016-09" db="EMBL/GenBank/DDBJ databases">
        <title>Genome sequence of Chlorobaculum limnaeum.</title>
        <authorList>
            <person name="Liu Z."/>
            <person name="Tank M."/>
            <person name="Bryant D.A."/>
        </authorList>
    </citation>
    <scope>NUCLEOTIDE SEQUENCE [LARGE SCALE GENOMIC DNA]</scope>
    <source>
        <strain evidence="2">DSM 1677</strain>
    </source>
</reference>
<keyword evidence="3" id="KW-1185">Reference proteome</keyword>
<evidence type="ECO:0000256" key="1">
    <source>
        <dbReference type="SAM" id="MobiDB-lite"/>
    </source>
</evidence>
<protein>
    <submittedName>
        <fullName evidence="2">Uncharacterized protein</fullName>
    </submittedName>
</protein>
<sequence length="1231" mass="136214">MAGGNKCMKQANPDRLMRDGTSRKQRFPAALDPSSAPIDGRRPEELIAFARNYSASVRYHDQNNAEIDDWKRFFSEDIAVRVACAAIENVERYRRRIKELLDILKNEGGAASEAQPATVLGWLFSDIGTLARELDRLKEGFDPAVALKATLRNLIASRLAPAFGKLVAAFKGGVKLGHIQPETEADGEIVIFEAAPEPFEAICAAGLSKEWITGEATEWAAYIDSIGADETLYATLPGLDAYGRLARHNLFTSQLDLFLKACARTVADAKAALPELLTGRDDHQPHYALFLAFVQLMELSRTHLNTLTARHLDFYYKEVLKLAPNASEPDKVHLLFELVKNRETARLEAGTLFKGKDEAGRSIEYALDEELVANRAAVEAMRAVRHSLNSDDKPRLYAWPKIDSGDGIGGEITATDGQWHPFLNGTGVTSLAEVGFVIASNCLLLREGNREITLTLEFTGGKVSQTAFCNSFDFYLSTGKKWVQATLDTAKLSNSASKKITISLLFDGAQSAVEPMTGADPGNALPATLPMLKAVLKQESAKSLPLSTLQELRLNAAKSQLDISVGYGGDNQPDGYGLKSLAVSNKFGDLKTDKPFQPFGATPESGDWLVVGSDELFQKKGARFQLRIVWKGLPFWRGDIDFDWVNEFYPKADFAFLKQGAWPEKNELENQRLFSWKNAEVAIPASKTALPALALTETHFDTTRYTLDSRCGFMKLTLDGDFGHKLYPLTLSRYMMRVAAKDTELVDDCMTLWKKERHSLYVWKDGRKEPKNPKNFTSQFVETFSKCLPVEPYTPVIESLTLSYTASTTLSDAALYQLTPFGSKAIAPGEETGLLHRFDNEGEFYLGIGDFTPGQNLTVLFQLAEGSAAPTVSKPEKHVSWSWLRSNEWVDFETSEMSDDTTQLTRSGIIRFAVPATATSGDALLGGEKLHWLRATIREKPEAVCKIIAVATQAARATRVTGGDSAGQLAAESIKKAVTPDASVKKITQPYASFGGRKAEDETAFRTRVSERLRHRNRAITMWDYERLVLEAFPQIYKVKCLNHTRYEPGATGAGIYRELAPGHVTIVTVPNLRNSNAVDPLRPYTSLGDLDLVRTFLEAHTSEFVTLHVQNPAFETIETGFSVRFMPGINEAFYKALLQQELTRFLSPWAFEEGMDIAFGGRIHKSSLIDFVEERSYVDYVTAFRMYHTGSDGKKSDDLDEASASLPLSILVSAEASRHEITPISGELDG</sequence>
<feature type="region of interest" description="Disordered" evidence="1">
    <location>
        <begin position="1"/>
        <end position="37"/>
    </location>
</feature>
<gene>
    <name evidence="2" type="ORF">BIU88_06695</name>
</gene>